<dbReference type="InterPro" id="IPR032198">
    <property type="entry name" value="E2F_CC-MB"/>
</dbReference>
<dbReference type="SUPFAM" id="SSF144074">
    <property type="entry name" value="E2F-DP heterodimerization region"/>
    <property type="match status" value="1"/>
</dbReference>
<evidence type="ECO:0000256" key="4">
    <source>
        <dbReference type="ARBA" id="ARBA00023163"/>
    </source>
</evidence>
<dbReference type="InterPro" id="IPR036390">
    <property type="entry name" value="WH_DNA-bd_sf"/>
</dbReference>
<comment type="caution">
    <text evidence="7">The sequence shown here is derived from an EMBL/GenBank/DDBJ whole genome shotgun (WGS) entry which is preliminary data.</text>
</comment>
<dbReference type="SMART" id="SM01372">
    <property type="entry name" value="E2F_TDP"/>
    <property type="match status" value="1"/>
</dbReference>
<dbReference type="InterPro" id="IPR003316">
    <property type="entry name" value="E2F_WHTH_DNA-bd_dom"/>
</dbReference>
<sequence length="190" mass="21378">MEDEIKSDDTVKKSRSLNDIANLFINYLKSQNGNEVDLSQIEKALNISKRRLYDVINVLEGIGVIERGGKSKIRWVEESNFDKIQTTDEGPTIQQLLEYEHSIDEKIQAISNSFSNILSTPENKPYLYIPANDFNTLSLHNPNNSRFVLSGPPDLQIEISDDINQTNNLKIVGTSKTGSANIIPLNDQNN</sequence>
<dbReference type="PANTHER" id="PTHR12081:SF18">
    <property type="entry name" value="TRANSCRIPTION FACTOR E2F2-RELATED"/>
    <property type="match status" value="1"/>
</dbReference>
<keyword evidence="5" id="KW-0539">Nucleus</keyword>
<evidence type="ECO:0000259" key="6">
    <source>
        <dbReference type="SMART" id="SM01372"/>
    </source>
</evidence>
<gene>
    <name evidence="7" type="ORF">M9Y10_022820</name>
</gene>
<evidence type="ECO:0000256" key="5">
    <source>
        <dbReference type="RuleBase" id="RU003796"/>
    </source>
</evidence>
<evidence type="ECO:0000313" key="8">
    <source>
        <dbReference type="Proteomes" id="UP001470230"/>
    </source>
</evidence>
<dbReference type="Gene3D" id="1.10.10.10">
    <property type="entry name" value="Winged helix-like DNA-binding domain superfamily/Winged helix DNA-binding domain"/>
    <property type="match status" value="1"/>
</dbReference>
<keyword evidence="3 5" id="KW-0238">DNA-binding</keyword>
<evidence type="ECO:0000313" key="7">
    <source>
        <dbReference type="EMBL" id="KAK8894385.1"/>
    </source>
</evidence>
<comment type="subcellular location">
    <subcellularLocation>
        <location evidence="5">Nucleus</location>
    </subcellularLocation>
</comment>
<dbReference type="Proteomes" id="UP001470230">
    <property type="component" value="Unassembled WGS sequence"/>
</dbReference>
<keyword evidence="8" id="KW-1185">Reference proteome</keyword>
<proteinExistence type="inferred from homology"/>
<dbReference type="SUPFAM" id="SSF46785">
    <property type="entry name" value="Winged helix' DNA-binding domain"/>
    <property type="match status" value="1"/>
</dbReference>
<dbReference type="InterPro" id="IPR036388">
    <property type="entry name" value="WH-like_DNA-bd_sf"/>
</dbReference>
<organism evidence="7 8">
    <name type="scientific">Tritrichomonas musculus</name>
    <dbReference type="NCBI Taxonomy" id="1915356"/>
    <lineage>
        <taxon>Eukaryota</taxon>
        <taxon>Metamonada</taxon>
        <taxon>Parabasalia</taxon>
        <taxon>Tritrichomonadida</taxon>
        <taxon>Tritrichomonadidae</taxon>
        <taxon>Tritrichomonas</taxon>
    </lineage>
</organism>
<dbReference type="Pfam" id="PF02319">
    <property type="entry name" value="WHD_E2F_TDP"/>
    <property type="match status" value="1"/>
</dbReference>
<dbReference type="InterPro" id="IPR037241">
    <property type="entry name" value="E2F-DP_heterodim"/>
</dbReference>
<keyword evidence="4 5" id="KW-0804">Transcription</keyword>
<comment type="similarity">
    <text evidence="1 5">Belongs to the E2F/DP family.</text>
</comment>
<protein>
    <recommendedName>
        <fullName evidence="6">E2F/DP family winged-helix DNA-binding domain-containing protein</fullName>
    </recommendedName>
</protein>
<dbReference type="InterPro" id="IPR015633">
    <property type="entry name" value="E2F"/>
</dbReference>
<reference evidence="7 8" key="1">
    <citation type="submission" date="2024-04" db="EMBL/GenBank/DDBJ databases">
        <title>Tritrichomonas musculus Genome.</title>
        <authorList>
            <person name="Alves-Ferreira E."/>
            <person name="Grigg M."/>
            <person name="Lorenzi H."/>
            <person name="Galac M."/>
        </authorList>
    </citation>
    <scope>NUCLEOTIDE SEQUENCE [LARGE SCALE GENOMIC DNA]</scope>
    <source>
        <strain evidence="7 8">EAF2021</strain>
    </source>
</reference>
<dbReference type="Pfam" id="PF16421">
    <property type="entry name" value="E2F_CC-MB"/>
    <property type="match status" value="1"/>
</dbReference>
<evidence type="ECO:0000256" key="1">
    <source>
        <dbReference type="ARBA" id="ARBA00010940"/>
    </source>
</evidence>
<evidence type="ECO:0000256" key="2">
    <source>
        <dbReference type="ARBA" id="ARBA00023015"/>
    </source>
</evidence>
<dbReference type="EMBL" id="JAPFFF010000003">
    <property type="protein sequence ID" value="KAK8894385.1"/>
    <property type="molecule type" value="Genomic_DNA"/>
</dbReference>
<evidence type="ECO:0000256" key="3">
    <source>
        <dbReference type="ARBA" id="ARBA00023125"/>
    </source>
</evidence>
<accession>A0ABR2KTF8</accession>
<feature type="domain" description="E2F/DP family winged-helix DNA-binding" evidence="6">
    <location>
        <begin position="12"/>
        <end position="77"/>
    </location>
</feature>
<dbReference type="Gene3D" id="6.10.250.540">
    <property type="match status" value="1"/>
</dbReference>
<keyword evidence="2 5" id="KW-0805">Transcription regulation</keyword>
<name>A0ABR2KTF8_9EUKA</name>
<dbReference type="PANTHER" id="PTHR12081">
    <property type="entry name" value="TRANSCRIPTION FACTOR E2F"/>
    <property type="match status" value="1"/>
</dbReference>